<dbReference type="Gene3D" id="3.80.10.10">
    <property type="entry name" value="Ribonuclease Inhibitor"/>
    <property type="match status" value="1"/>
</dbReference>
<evidence type="ECO:0000313" key="2">
    <source>
        <dbReference type="Proteomes" id="UP000758603"/>
    </source>
</evidence>
<keyword evidence="2" id="KW-1185">Reference proteome</keyword>
<gene>
    <name evidence="1" type="ORF">BKA67DRAFT_525209</name>
</gene>
<dbReference type="RefSeq" id="XP_045953340.1">
    <property type="nucleotide sequence ID" value="XM_046098644.1"/>
</dbReference>
<reference evidence="1" key="1">
    <citation type="journal article" date="2021" name="Nat. Commun.">
        <title>Genetic determinants of endophytism in the Arabidopsis root mycobiome.</title>
        <authorList>
            <person name="Mesny F."/>
            <person name="Miyauchi S."/>
            <person name="Thiergart T."/>
            <person name="Pickel B."/>
            <person name="Atanasova L."/>
            <person name="Karlsson M."/>
            <person name="Huettel B."/>
            <person name="Barry K.W."/>
            <person name="Haridas S."/>
            <person name="Chen C."/>
            <person name="Bauer D."/>
            <person name="Andreopoulos W."/>
            <person name="Pangilinan J."/>
            <person name="LaButti K."/>
            <person name="Riley R."/>
            <person name="Lipzen A."/>
            <person name="Clum A."/>
            <person name="Drula E."/>
            <person name="Henrissat B."/>
            <person name="Kohler A."/>
            <person name="Grigoriev I.V."/>
            <person name="Martin F.M."/>
            <person name="Hacquard S."/>
        </authorList>
    </citation>
    <scope>NUCLEOTIDE SEQUENCE</scope>
    <source>
        <strain evidence="1">MPI-SDFR-AT-0073</strain>
    </source>
</reference>
<dbReference type="AlphaFoldDB" id="A0A9P8RPB2"/>
<protein>
    <recommendedName>
        <fullName evidence="3">F-box domain-containing protein</fullName>
    </recommendedName>
</protein>
<dbReference type="Proteomes" id="UP000758603">
    <property type="component" value="Unassembled WGS sequence"/>
</dbReference>
<dbReference type="GeneID" id="70127536"/>
<organism evidence="1 2">
    <name type="scientific">Truncatella angustata</name>
    <dbReference type="NCBI Taxonomy" id="152316"/>
    <lineage>
        <taxon>Eukaryota</taxon>
        <taxon>Fungi</taxon>
        <taxon>Dikarya</taxon>
        <taxon>Ascomycota</taxon>
        <taxon>Pezizomycotina</taxon>
        <taxon>Sordariomycetes</taxon>
        <taxon>Xylariomycetidae</taxon>
        <taxon>Amphisphaeriales</taxon>
        <taxon>Sporocadaceae</taxon>
        <taxon>Truncatella</taxon>
    </lineage>
</organism>
<dbReference type="SUPFAM" id="SSF52047">
    <property type="entry name" value="RNI-like"/>
    <property type="match status" value="1"/>
</dbReference>
<evidence type="ECO:0000313" key="1">
    <source>
        <dbReference type="EMBL" id="KAH6646826.1"/>
    </source>
</evidence>
<dbReference type="EMBL" id="JAGPXC010000009">
    <property type="protein sequence ID" value="KAH6646826.1"/>
    <property type="molecule type" value="Genomic_DNA"/>
</dbReference>
<dbReference type="InterPro" id="IPR032675">
    <property type="entry name" value="LRR_dom_sf"/>
</dbReference>
<comment type="caution">
    <text evidence="1">The sequence shown here is derived from an EMBL/GenBank/DDBJ whole genome shotgun (WGS) entry which is preliminary data.</text>
</comment>
<name>A0A9P8RPB2_9PEZI</name>
<evidence type="ECO:0008006" key="3">
    <source>
        <dbReference type="Google" id="ProtNLM"/>
    </source>
</evidence>
<sequence length="370" mass="41787">MNCLPQEILTAIAEQLPTAADVCQLRLVEKRCAVAAFPVLFERVQILNTSECLHQAESLLQSPYGSIGATKHLTLYQGTWPLTLSLSAWRGHSLRLRYHDNDTQTFEQYTRFSRTELSRHFGDNSAKFCGLVGQFSQLQSLCLADVHTRAQGSARNSHYNSLKDRIQIVPSFHGNVNGILTQFSTVLNSMRHLTTLSLEGCLDTSGLDLHESFSGILSLEVIGLLTTAYLGEHISRFLASFPHLTHMRLRPALVGCPNERKLPLSNIQFSDLCHVEFHGIWTSEEELLDFVYRHGLISLSLSEITFTQGSWESFFGHLRDQLPGIQFRGDGILTTTHSETYQLNAFSVRLLRLFLATDTFPWPLEISTFW</sequence>
<accession>A0A9P8RPB2</accession>
<dbReference type="OrthoDB" id="5221863at2759"/>
<proteinExistence type="predicted"/>